<organism evidence="1 2">
    <name type="scientific">Thermostaphylospora chromogena</name>
    <dbReference type="NCBI Taxonomy" id="35622"/>
    <lineage>
        <taxon>Bacteria</taxon>
        <taxon>Bacillati</taxon>
        <taxon>Actinomycetota</taxon>
        <taxon>Actinomycetes</taxon>
        <taxon>Streptosporangiales</taxon>
        <taxon>Thermomonosporaceae</taxon>
        <taxon>Thermostaphylospora</taxon>
    </lineage>
</organism>
<dbReference type="Proteomes" id="UP000217103">
    <property type="component" value="Unassembled WGS sequence"/>
</dbReference>
<dbReference type="OrthoDB" id="9799608at2"/>
<gene>
    <name evidence="1" type="ORF">SAMN04489764_3388</name>
</gene>
<dbReference type="PANTHER" id="PTHR34389">
    <property type="entry name" value="L-RHAMNOSE MUTAROTASE"/>
    <property type="match status" value="1"/>
</dbReference>
<proteinExistence type="predicted"/>
<accession>A0A1H1G5W9</accession>
<dbReference type="GO" id="GO:0016857">
    <property type="term" value="F:racemase and epimerase activity, acting on carbohydrates and derivatives"/>
    <property type="evidence" value="ECO:0007669"/>
    <property type="project" value="InterPro"/>
</dbReference>
<name>A0A1H1G5W9_9ACTN</name>
<dbReference type="Gene3D" id="3.30.70.100">
    <property type="match status" value="1"/>
</dbReference>
<dbReference type="SUPFAM" id="SSF54909">
    <property type="entry name" value="Dimeric alpha+beta barrel"/>
    <property type="match status" value="1"/>
</dbReference>
<dbReference type="InterPro" id="IPR008000">
    <property type="entry name" value="Rham/fucose_mutarotase"/>
</dbReference>
<dbReference type="GO" id="GO:0019301">
    <property type="term" value="P:rhamnose catabolic process"/>
    <property type="evidence" value="ECO:0007669"/>
    <property type="project" value="TreeGrafter"/>
</dbReference>
<keyword evidence="2" id="KW-1185">Reference proteome</keyword>
<reference evidence="1 2" key="1">
    <citation type="submission" date="2016-10" db="EMBL/GenBank/DDBJ databases">
        <authorList>
            <person name="de Groot N.N."/>
        </authorList>
    </citation>
    <scope>NUCLEOTIDE SEQUENCE [LARGE SCALE GENOMIC DNA]</scope>
    <source>
        <strain evidence="1 2">DSM 43794</strain>
    </source>
</reference>
<dbReference type="AlphaFoldDB" id="A0A1H1G5W9"/>
<dbReference type="InterPro" id="IPR011008">
    <property type="entry name" value="Dimeric_a/b-barrel"/>
</dbReference>
<evidence type="ECO:0000313" key="1">
    <source>
        <dbReference type="EMBL" id="SDR08581.1"/>
    </source>
</evidence>
<protein>
    <submittedName>
        <fullName evidence="1">L-rhamnose mutarotase</fullName>
    </submittedName>
</protein>
<dbReference type="EMBL" id="FNKK01000002">
    <property type="protein sequence ID" value="SDR08581.1"/>
    <property type="molecule type" value="Genomic_DNA"/>
</dbReference>
<sequence>MQRVCFLLKVRPDRIEEYRERHAAVWPEMLQALSESGWRNYSLFLREDGLLVGYFETEDLDAARAAMARREVNARWQAEMAPFFEGLDGKAPDEGFVPLQEIFHLD</sequence>
<evidence type="ECO:0000313" key="2">
    <source>
        <dbReference type="Proteomes" id="UP000217103"/>
    </source>
</evidence>
<dbReference type="PANTHER" id="PTHR34389:SF2">
    <property type="entry name" value="L-RHAMNOSE MUTAROTASE"/>
    <property type="match status" value="1"/>
</dbReference>
<dbReference type="Pfam" id="PF05336">
    <property type="entry name" value="rhaM"/>
    <property type="match status" value="1"/>
</dbReference>
<dbReference type="RefSeq" id="WP_093264103.1">
    <property type="nucleotide sequence ID" value="NZ_FNKK01000002.1"/>
</dbReference>
<dbReference type="STRING" id="35622.SAMN04489764_3388"/>